<proteinExistence type="predicted"/>
<dbReference type="KEGG" id="cmar:IMCC12053_2426"/>
<dbReference type="Proteomes" id="UP000064920">
    <property type="component" value="Chromosome"/>
</dbReference>
<dbReference type="EMBL" id="CP012023">
    <property type="protein sequence ID" value="ALI56373.1"/>
    <property type="molecule type" value="Genomic_DNA"/>
</dbReference>
<gene>
    <name evidence="1" type="ORF">IMCC12053_2426</name>
</gene>
<dbReference type="RefSeq" id="WP_143089994.1">
    <property type="nucleotide sequence ID" value="NZ_CP012023.1"/>
</dbReference>
<sequence length="144" mass="15266">MTVHGITYRTSGTGVALAAAALLGACVAPTDGTATSDRVVKSNKVYRGVDTRLLDGDLVNFHVSMTGTEDKNEVADYAQCAAAQYALIRGFGFARHVRTNVAYEGGIWRADAVYTISSALPEGLRTIDAEVVVANCRDNKIPTV</sequence>
<dbReference type="PATRIC" id="fig|1397108.4.peg.2481"/>
<dbReference type="AlphaFoldDB" id="A0A0N7HIW7"/>
<dbReference type="STRING" id="1397108.IMCC12053_2426"/>
<organism evidence="1 2">
    <name type="scientific">Celeribacter marinus</name>
    <dbReference type="NCBI Taxonomy" id="1397108"/>
    <lineage>
        <taxon>Bacteria</taxon>
        <taxon>Pseudomonadati</taxon>
        <taxon>Pseudomonadota</taxon>
        <taxon>Alphaproteobacteria</taxon>
        <taxon>Rhodobacterales</taxon>
        <taxon>Roseobacteraceae</taxon>
        <taxon>Celeribacter</taxon>
    </lineage>
</organism>
<name>A0A0N7HIW7_9RHOB</name>
<reference evidence="1 2" key="1">
    <citation type="submission" date="2015-05" db="EMBL/GenBank/DDBJ databases">
        <authorList>
            <person name="Wang D.B."/>
            <person name="Wang M."/>
        </authorList>
    </citation>
    <scope>NUCLEOTIDE SEQUENCE [LARGE SCALE GENOMIC DNA]</scope>
    <source>
        <strain evidence="1 2">IMCC 12053</strain>
    </source>
</reference>
<accession>A0A0N7HIW7</accession>
<protein>
    <submittedName>
        <fullName evidence="1">Uncharacterized protein</fullName>
    </submittedName>
</protein>
<keyword evidence="2" id="KW-1185">Reference proteome</keyword>
<evidence type="ECO:0000313" key="1">
    <source>
        <dbReference type="EMBL" id="ALI56373.1"/>
    </source>
</evidence>
<evidence type="ECO:0000313" key="2">
    <source>
        <dbReference type="Proteomes" id="UP000064920"/>
    </source>
</evidence>
<dbReference type="OrthoDB" id="7860885at2"/>